<dbReference type="PANTHER" id="PTHR24567">
    <property type="entry name" value="CRP FAMILY TRANSCRIPTIONAL REGULATORY PROTEIN"/>
    <property type="match status" value="1"/>
</dbReference>
<feature type="domain" description="Cyclic nucleotide-binding" evidence="1">
    <location>
        <begin position="18"/>
        <end position="118"/>
    </location>
</feature>
<dbReference type="InterPro" id="IPR014710">
    <property type="entry name" value="RmlC-like_jellyroll"/>
</dbReference>
<proteinExistence type="predicted"/>
<dbReference type="PROSITE" id="PS50042">
    <property type="entry name" value="CNMP_BINDING_3"/>
    <property type="match status" value="1"/>
</dbReference>
<evidence type="ECO:0000259" key="1">
    <source>
        <dbReference type="PROSITE" id="PS50042"/>
    </source>
</evidence>
<keyword evidence="3" id="KW-1185">Reference proteome</keyword>
<dbReference type="InterPro" id="IPR000595">
    <property type="entry name" value="cNMP-bd_dom"/>
</dbReference>
<comment type="caution">
    <text evidence="2">The sequence shown here is derived from an EMBL/GenBank/DDBJ whole genome shotgun (WGS) entry which is preliminary data.</text>
</comment>
<reference evidence="2 3" key="1">
    <citation type="submission" date="2019-08" db="EMBL/GenBank/DDBJ databases">
        <title>Actinomadura sp. nov. CYP1-5 isolated from mountain soil.</title>
        <authorList>
            <person name="Songsumanus A."/>
            <person name="Kuncharoen N."/>
            <person name="Kudo T."/>
            <person name="Yuki M."/>
            <person name="Igarashi Y."/>
            <person name="Tanasupawat S."/>
        </authorList>
    </citation>
    <scope>NUCLEOTIDE SEQUENCE [LARGE SCALE GENOMIC DNA]</scope>
    <source>
        <strain evidence="2 3">JCM 14158</strain>
    </source>
</reference>
<dbReference type="GO" id="GO:0005829">
    <property type="term" value="C:cytosol"/>
    <property type="evidence" value="ECO:0007669"/>
    <property type="project" value="TreeGrafter"/>
</dbReference>
<dbReference type="STRING" id="1220554.GCA_001552135_08066"/>
<protein>
    <submittedName>
        <fullName evidence="2">Cyclic nucleotide-binding domain-containing protein</fullName>
    </submittedName>
</protein>
<dbReference type="GO" id="GO:0003700">
    <property type="term" value="F:DNA-binding transcription factor activity"/>
    <property type="evidence" value="ECO:0007669"/>
    <property type="project" value="TreeGrafter"/>
</dbReference>
<dbReference type="InterPro" id="IPR050397">
    <property type="entry name" value="Env_Response_Regulators"/>
</dbReference>
<dbReference type="SUPFAM" id="SSF51206">
    <property type="entry name" value="cAMP-binding domain-like"/>
    <property type="match status" value="1"/>
</dbReference>
<dbReference type="Proteomes" id="UP000323380">
    <property type="component" value="Unassembled WGS sequence"/>
</dbReference>
<dbReference type="InterPro" id="IPR018490">
    <property type="entry name" value="cNMP-bd_dom_sf"/>
</dbReference>
<dbReference type="CDD" id="cd00038">
    <property type="entry name" value="CAP_ED"/>
    <property type="match status" value="1"/>
</dbReference>
<accession>A0A5D0NMG1</accession>
<evidence type="ECO:0000313" key="3">
    <source>
        <dbReference type="Proteomes" id="UP000323380"/>
    </source>
</evidence>
<gene>
    <name evidence="2" type="ORF">FXF69_19980</name>
</gene>
<sequence length="145" mass="15586">MARVPVASDRLVVVLPDFLTMFSTAERADLLERGRRRIWPAGTALYRQGDSDTTVMIVLSGEVEVGSGDADQPPHVSGPGALLGAVSALGRRPRSATAVALTSVQAAVIPVEEFEEFLLSRRGDTAFQILRILCERFARADALPP</sequence>
<name>A0A5D0NMG1_9ACTN</name>
<dbReference type="PANTHER" id="PTHR24567:SF74">
    <property type="entry name" value="HTH-TYPE TRANSCRIPTIONAL REGULATOR ARCR"/>
    <property type="match status" value="1"/>
</dbReference>
<dbReference type="EMBL" id="VSFG01000003">
    <property type="protein sequence ID" value="TYB45693.1"/>
    <property type="molecule type" value="Genomic_DNA"/>
</dbReference>
<dbReference type="SMART" id="SM00100">
    <property type="entry name" value="cNMP"/>
    <property type="match status" value="1"/>
</dbReference>
<dbReference type="Pfam" id="PF00027">
    <property type="entry name" value="cNMP_binding"/>
    <property type="match status" value="1"/>
</dbReference>
<organism evidence="2 3">
    <name type="scientific">Actinomadura chibensis</name>
    <dbReference type="NCBI Taxonomy" id="392828"/>
    <lineage>
        <taxon>Bacteria</taxon>
        <taxon>Bacillati</taxon>
        <taxon>Actinomycetota</taxon>
        <taxon>Actinomycetes</taxon>
        <taxon>Streptosporangiales</taxon>
        <taxon>Thermomonosporaceae</taxon>
        <taxon>Actinomadura</taxon>
    </lineage>
</organism>
<dbReference type="Gene3D" id="2.60.120.10">
    <property type="entry name" value="Jelly Rolls"/>
    <property type="match status" value="1"/>
</dbReference>
<evidence type="ECO:0000313" key="2">
    <source>
        <dbReference type="EMBL" id="TYB45693.1"/>
    </source>
</evidence>
<dbReference type="AlphaFoldDB" id="A0A5D0NMG1"/>